<dbReference type="RefSeq" id="WP_153573499.1">
    <property type="nucleotide sequence ID" value="NZ_CP045725.1"/>
</dbReference>
<dbReference type="Pfam" id="PF10105">
    <property type="entry name" value="DUF2344"/>
    <property type="match status" value="1"/>
</dbReference>
<evidence type="ECO:0000259" key="1">
    <source>
        <dbReference type="Pfam" id="PF10105"/>
    </source>
</evidence>
<sequence length="236" mass="26055">MATQQQPEQQAPPVQRLQIRYAKRGRARFTSHRDVVRAFERALRRAHVPMAYSSGFNPHPRISYANSSPTGAASEAEYLEIGLAETCDPAKVLDALNEALPDGVVLLEAREAEAGRISDGLEASVWRVELPGADGRAMADAVRIFLDRDEATTERMTKHGPRTFDARGDVKGISAYATDGVAMLDLVIAHAEPLVRPDDVLRVLHELHPQFVVADPPKLTRLVQGRLELNRVIAPW</sequence>
<dbReference type="AlphaFoldDB" id="A0A5Q2FCZ0"/>
<gene>
    <name evidence="2" type="ORF">Rai3103_16640</name>
</gene>
<feature type="domain" description="DUF2344" evidence="1">
    <location>
        <begin position="16"/>
        <end position="197"/>
    </location>
</feature>
<reference evidence="2 3" key="1">
    <citation type="submission" date="2019-10" db="EMBL/GenBank/DDBJ databases">
        <title>Genomic analysis of Raineyella sp. CBA3103.</title>
        <authorList>
            <person name="Roh S.W."/>
        </authorList>
    </citation>
    <scope>NUCLEOTIDE SEQUENCE [LARGE SCALE GENOMIC DNA]</scope>
    <source>
        <strain evidence="2 3">CBA3103</strain>
    </source>
</reference>
<dbReference type="EMBL" id="CP045725">
    <property type="protein sequence ID" value="QGF24970.1"/>
    <property type="molecule type" value="Genomic_DNA"/>
</dbReference>
<dbReference type="InterPro" id="IPR018768">
    <property type="entry name" value="DUF2344"/>
</dbReference>
<dbReference type="NCBIfam" id="TIGR03936">
    <property type="entry name" value="sam_1_link_chp"/>
    <property type="match status" value="1"/>
</dbReference>
<dbReference type="Proteomes" id="UP000386847">
    <property type="component" value="Chromosome"/>
</dbReference>
<evidence type="ECO:0000313" key="3">
    <source>
        <dbReference type="Proteomes" id="UP000386847"/>
    </source>
</evidence>
<name>A0A5Q2FCZ0_9ACTN</name>
<organism evidence="2 3">
    <name type="scientific">Raineyella fluvialis</name>
    <dbReference type="NCBI Taxonomy" id="2662261"/>
    <lineage>
        <taxon>Bacteria</taxon>
        <taxon>Bacillati</taxon>
        <taxon>Actinomycetota</taxon>
        <taxon>Actinomycetes</taxon>
        <taxon>Propionibacteriales</taxon>
        <taxon>Propionibacteriaceae</taxon>
        <taxon>Raineyella</taxon>
    </lineage>
</organism>
<proteinExistence type="predicted"/>
<evidence type="ECO:0000313" key="2">
    <source>
        <dbReference type="EMBL" id="QGF24970.1"/>
    </source>
</evidence>
<protein>
    <submittedName>
        <fullName evidence="2">DUF2344 domain-containing protein</fullName>
    </submittedName>
</protein>
<dbReference type="KEGG" id="rain:Rai3103_16640"/>
<keyword evidence="3" id="KW-1185">Reference proteome</keyword>
<accession>A0A5Q2FCZ0</accession>